<name>S0FPZ4_RUMCE</name>
<organism evidence="1 2">
    <name type="scientific">Ruminiclostridium cellobioparum subsp. termitidis CT1112</name>
    <dbReference type="NCBI Taxonomy" id="1195236"/>
    <lineage>
        <taxon>Bacteria</taxon>
        <taxon>Bacillati</taxon>
        <taxon>Bacillota</taxon>
        <taxon>Clostridia</taxon>
        <taxon>Eubacteriales</taxon>
        <taxon>Oscillospiraceae</taxon>
        <taxon>Ruminiclostridium</taxon>
    </lineage>
</organism>
<gene>
    <name evidence="1" type="ORF">CTER_5517</name>
</gene>
<dbReference type="RefSeq" id="WP_004623257.1">
    <property type="nucleotide sequence ID" value="NZ_AORV01000010.1"/>
</dbReference>
<dbReference type="PATRIC" id="fig|1195236.3.peg.317"/>
<evidence type="ECO:0000313" key="2">
    <source>
        <dbReference type="Proteomes" id="UP000014155"/>
    </source>
</evidence>
<dbReference type="STRING" id="1195236.CTER_5517"/>
<protein>
    <submittedName>
        <fullName evidence="1">Uncharacterized protein</fullName>
    </submittedName>
</protein>
<dbReference type="AlphaFoldDB" id="S0FPZ4"/>
<sequence>MDNNKNTCDNGFFSLSPCELTLLATAISIILAEGIDGCQRDVLGNFLMSVGQNIATFDAQANCLNQS</sequence>
<dbReference type="EMBL" id="AORV01000010">
    <property type="protein sequence ID" value="EMS73927.1"/>
    <property type="molecule type" value="Genomic_DNA"/>
</dbReference>
<evidence type="ECO:0000313" key="1">
    <source>
        <dbReference type="EMBL" id="EMS73927.1"/>
    </source>
</evidence>
<reference evidence="1 2" key="1">
    <citation type="journal article" date="2013" name="Genome Announc.">
        <title>Draft Genome Sequence of the Cellulolytic, Mesophilic, Anaerobic Bacterium Clostridium termitidis Strain CT1112 (DSM 5398).</title>
        <authorList>
            <person name="Lal S."/>
            <person name="Ramachandran U."/>
            <person name="Zhang X."/>
            <person name="Munir R."/>
            <person name="Sparling R."/>
            <person name="Levin D.B."/>
        </authorList>
    </citation>
    <scope>NUCLEOTIDE SEQUENCE [LARGE SCALE GENOMIC DNA]</scope>
    <source>
        <strain evidence="1 2">CT1112</strain>
    </source>
</reference>
<proteinExistence type="predicted"/>
<dbReference type="Proteomes" id="UP000014155">
    <property type="component" value="Unassembled WGS sequence"/>
</dbReference>
<keyword evidence="2" id="KW-1185">Reference proteome</keyword>
<accession>S0FPZ4</accession>
<comment type="caution">
    <text evidence="1">The sequence shown here is derived from an EMBL/GenBank/DDBJ whole genome shotgun (WGS) entry which is preliminary data.</text>
</comment>